<sequence length="377" mass="43048">MENRALIPVPDDLTVGLDSLSFEKAFGENKSKYLNKLRYSCKIINIAICVYAVYFINALDAIKKTIISKELNKETSPKISDPNIPGIRIGIIGCGVLGQQIIRCLLYQNNIKPHNLLISTRNLEQLDEFKRKGIFCTDNNIEVCRFAEILLLAIPPSQLTLLSKEIMDHLPKKCIVYSLLVAQDLQKLATMLRTENVYNLNVSVNEETTATIKWEQKDITDILSDQETLKLFLPFWGKDSIIKDVHKLPAIITCAALNLAFTLSSLTAEEILPMVQLVIFSVLPLCEDERFWIEDFGRGLNPSYVVSMLKAQNNVTSLLKKVRRSIILQEGFIKVFMQCCYVPAHKEETEWHDIKRSLTIDCRFFNMKPFGNPNWML</sequence>
<dbReference type="Pfam" id="PF03807">
    <property type="entry name" value="F420_oxidored"/>
    <property type="match status" value="1"/>
</dbReference>
<dbReference type="InterPro" id="IPR036291">
    <property type="entry name" value="NAD(P)-bd_dom_sf"/>
</dbReference>
<gene>
    <name evidence="3" type="ORF">OCTVUL_1B001777</name>
</gene>
<protein>
    <recommendedName>
        <fullName evidence="2">Pyrroline-5-carboxylate reductase catalytic N-terminal domain-containing protein</fullName>
    </recommendedName>
</protein>
<name>A0AA36F334_OCTVU</name>
<dbReference type="InterPro" id="IPR028939">
    <property type="entry name" value="P5C_Rdtase_cat_N"/>
</dbReference>
<feature type="domain" description="Pyrroline-5-carboxylate reductase catalytic N-terminal" evidence="2">
    <location>
        <begin position="88"/>
        <end position="176"/>
    </location>
</feature>
<keyword evidence="4" id="KW-1185">Reference proteome</keyword>
<accession>A0AA36F334</accession>
<dbReference type="Proteomes" id="UP001162480">
    <property type="component" value="Chromosome 4"/>
</dbReference>
<organism evidence="3 4">
    <name type="scientific">Octopus vulgaris</name>
    <name type="common">Common octopus</name>
    <dbReference type="NCBI Taxonomy" id="6645"/>
    <lineage>
        <taxon>Eukaryota</taxon>
        <taxon>Metazoa</taxon>
        <taxon>Spiralia</taxon>
        <taxon>Lophotrochozoa</taxon>
        <taxon>Mollusca</taxon>
        <taxon>Cephalopoda</taxon>
        <taxon>Coleoidea</taxon>
        <taxon>Octopodiformes</taxon>
        <taxon>Octopoda</taxon>
        <taxon>Incirrata</taxon>
        <taxon>Octopodidae</taxon>
        <taxon>Octopus</taxon>
    </lineage>
</organism>
<evidence type="ECO:0000313" key="4">
    <source>
        <dbReference type="Proteomes" id="UP001162480"/>
    </source>
</evidence>
<evidence type="ECO:0000313" key="3">
    <source>
        <dbReference type="EMBL" id="CAI9720863.1"/>
    </source>
</evidence>
<dbReference type="PANTHER" id="PTHR11645:SF58">
    <property type="entry name" value="NADP-DEPENDENT OXIDOREDUCTASE DOMAIN-CONTAINING PROTEIN 1"/>
    <property type="match status" value="1"/>
</dbReference>
<comment type="similarity">
    <text evidence="1">Belongs to the pyrroline-5-carboxylate reductase family.</text>
</comment>
<dbReference type="AlphaFoldDB" id="A0AA36F334"/>
<dbReference type="GO" id="GO:0055129">
    <property type="term" value="P:L-proline biosynthetic process"/>
    <property type="evidence" value="ECO:0007669"/>
    <property type="project" value="TreeGrafter"/>
</dbReference>
<evidence type="ECO:0000256" key="1">
    <source>
        <dbReference type="ARBA" id="ARBA00005525"/>
    </source>
</evidence>
<dbReference type="PANTHER" id="PTHR11645">
    <property type="entry name" value="PYRROLINE-5-CARBOXYLATE REDUCTASE"/>
    <property type="match status" value="1"/>
</dbReference>
<proteinExistence type="inferred from homology"/>
<reference evidence="3" key="1">
    <citation type="submission" date="2023-08" db="EMBL/GenBank/DDBJ databases">
        <authorList>
            <person name="Alioto T."/>
            <person name="Alioto T."/>
            <person name="Gomez Garrido J."/>
        </authorList>
    </citation>
    <scope>NUCLEOTIDE SEQUENCE</scope>
</reference>
<dbReference type="SUPFAM" id="SSF51735">
    <property type="entry name" value="NAD(P)-binding Rossmann-fold domains"/>
    <property type="match status" value="1"/>
</dbReference>
<dbReference type="EMBL" id="OX597817">
    <property type="protein sequence ID" value="CAI9720863.1"/>
    <property type="molecule type" value="Genomic_DNA"/>
</dbReference>
<dbReference type="GO" id="GO:0004735">
    <property type="term" value="F:pyrroline-5-carboxylate reductase activity"/>
    <property type="evidence" value="ECO:0007669"/>
    <property type="project" value="TreeGrafter"/>
</dbReference>
<evidence type="ECO:0000259" key="2">
    <source>
        <dbReference type="Pfam" id="PF03807"/>
    </source>
</evidence>
<dbReference type="Gene3D" id="3.40.50.720">
    <property type="entry name" value="NAD(P)-binding Rossmann-like Domain"/>
    <property type="match status" value="1"/>
</dbReference>